<protein>
    <submittedName>
        <fullName evidence="2">Uncharacterized protein</fullName>
    </submittedName>
</protein>
<dbReference type="AlphaFoldDB" id="A0A813HDY4"/>
<keyword evidence="1" id="KW-1133">Transmembrane helix</keyword>
<sequence length="377" mass="39786">MELPCNAPSDQQLMANGGVFVQRSPDLEVRPGGLANITVRAACTIWAALCGASVALNLVITTHLNRHSDEPNLHSFHVAAMCSLLGAVSLIPQACLAQAPFRRPTQIWSLLGGLCSLTVCATIPGAALVGAQIDLLLQLLGMLSMALFLDARVGRITCSDKRRIRGFFIVVAGIGADSFHAANDRNTVQQQPLVAAVILVGVFVSGLGYAMQAKCNSQLSADIGGPARACIICAAVTILGGFPIQSYIFFGMGVPFEFTLEDWPLWTLAGLQSAFYTGSLAVLPSKLGYTATYLAIMFGKLASSSILDAGGMISAAQPFTVQRALSLVLVLVGAGAIFVVIILLVIIIVCCCCCCCCCLLLLLLLLLFVSRLFQQQC</sequence>
<keyword evidence="1" id="KW-0812">Transmembrane</keyword>
<feature type="transmembrane region" description="Helical" evidence="1">
    <location>
        <begin position="135"/>
        <end position="152"/>
    </location>
</feature>
<gene>
    <name evidence="2" type="ORF">PGLA1383_LOCUS51298</name>
</gene>
<dbReference type="InterPro" id="IPR006750">
    <property type="entry name" value="YdcZ"/>
</dbReference>
<accession>A0A813HDY4</accession>
<proteinExistence type="predicted"/>
<reference evidence="2" key="1">
    <citation type="submission" date="2021-02" db="EMBL/GenBank/DDBJ databases">
        <authorList>
            <person name="Dougan E. K."/>
            <person name="Rhodes N."/>
            <person name="Thang M."/>
            <person name="Chan C."/>
        </authorList>
    </citation>
    <scope>NUCLEOTIDE SEQUENCE</scope>
</reference>
<evidence type="ECO:0000313" key="2">
    <source>
        <dbReference type="EMBL" id="CAE8635721.1"/>
    </source>
</evidence>
<dbReference type="GO" id="GO:0005886">
    <property type="term" value="C:plasma membrane"/>
    <property type="evidence" value="ECO:0007669"/>
    <property type="project" value="TreeGrafter"/>
</dbReference>
<comment type="caution">
    <text evidence="2">The sequence shown here is derived from an EMBL/GenBank/DDBJ whole genome shotgun (WGS) entry which is preliminary data.</text>
</comment>
<keyword evidence="1" id="KW-0472">Membrane</keyword>
<feature type="transmembrane region" description="Helical" evidence="1">
    <location>
        <begin position="263"/>
        <end position="283"/>
    </location>
</feature>
<dbReference type="EMBL" id="CAJNNV010031337">
    <property type="protein sequence ID" value="CAE8635721.1"/>
    <property type="molecule type" value="Genomic_DNA"/>
</dbReference>
<name>A0A813HDY4_POLGL</name>
<feature type="transmembrane region" description="Helical" evidence="1">
    <location>
        <begin position="193"/>
        <end position="210"/>
    </location>
</feature>
<feature type="transmembrane region" description="Helical" evidence="1">
    <location>
        <begin position="76"/>
        <end position="96"/>
    </location>
</feature>
<feature type="transmembrane region" description="Helical" evidence="1">
    <location>
        <begin position="164"/>
        <end position="181"/>
    </location>
</feature>
<dbReference type="Proteomes" id="UP000654075">
    <property type="component" value="Unassembled WGS sequence"/>
</dbReference>
<feature type="transmembrane region" description="Helical" evidence="1">
    <location>
        <begin position="231"/>
        <end position="251"/>
    </location>
</feature>
<feature type="transmembrane region" description="Helical" evidence="1">
    <location>
        <begin position="295"/>
        <end position="316"/>
    </location>
</feature>
<keyword evidence="3" id="KW-1185">Reference proteome</keyword>
<feature type="transmembrane region" description="Helical" evidence="1">
    <location>
        <begin position="108"/>
        <end position="129"/>
    </location>
</feature>
<dbReference type="PANTHER" id="PTHR34821">
    <property type="entry name" value="INNER MEMBRANE PROTEIN YDCZ"/>
    <property type="match status" value="1"/>
</dbReference>
<dbReference type="PANTHER" id="PTHR34821:SF2">
    <property type="entry name" value="INNER MEMBRANE PROTEIN YDCZ"/>
    <property type="match status" value="1"/>
</dbReference>
<organism evidence="2 3">
    <name type="scientific">Polarella glacialis</name>
    <name type="common">Dinoflagellate</name>
    <dbReference type="NCBI Taxonomy" id="89957"/>
    <lineage>
        <taxon>Eukaryota</taxon>
        <taxon>Sar</taxon>
        <taxon>Alveolata</taxon>
        <taxon>Dinophyceae</taxon>
        <taxon>Suessiales</taxon>
        <taxon>Suessiaceae</taxon>
        <taxon>Polarella</taxon>
    </lineage>
</organism>
<evidence type="ECO:0000313" key="3">
    <source>
        <dbReference type="Proteomes" id="UP000654075"/>
    </source>
</evidence>
<dbReference type="Pfam" id="PF04657">
    <property type="entry name" value="DMT_YdcZ"/>
    <property type="match status" value="2"/>
</dbReference>
<feature type="transmembrane region" description="Helical" evidence="1">
    <location>
        <begin position="336"/>
        <end position="369"/>
    </location>
</feature>
<evidence type="ECO:0000256" key="1">
    <source>
        <dbReference type="SAM" id="Phobius"/>
    </source>
</evidence>
<dbReference type="OrthoDB" id="434424at2759"/>
<feature type="transmembrane region" description="Helical" evidence="1">
    <location>
        <begin position="43"/>
        <end position="64"/>
    </location>
</feature>